<evidence type="ECO:0000313" key="3">
    <source>
        <dbReference type="Proteomes" id="UP000240653"/>
    </source>
</evidence>
<reference evidence="2 3" key="1">
    <citation type="submission" date="2018-03" db="EMBL/GenBank/DDBJ databases">
        <title>The draft genome of Mesorhizobium soli JCM 19897.</title>
        <authorList>
            <person name="Li L."/>
            <person name="Liu L."/>
            <person name="Liang L."/>
            <person name="Wang T."/>
            <person name="Zhang X."/>
        </authorList>
    </citation>
    <scope>NUCLEOTIDE SEQUENCE [LARGE SCALE GENOMIC DNA]</scope>
    <source>
        <strain evidence="2 3">JCM 19897</strain>
    </source>
</reference>
<keyword evidence="1" id="KW-1133">Transmembrane helix</keyword>
<proteinExistence type="predicted"/>
<sequence>MVLAILAGIGAYIAVNALFGGIHGFACGSSQAMNTLLRFSVFALPIRMACWCVAAWAGWSAFVAMGGW</sequence>
<evidence type="ECO:0000256" key="1">
    <source>
        <dbReference type="SAM" id="Phobius"/>
    </source>
</evidence>
<dbReference type="OrthoDB" id="8455949at2"/>
<dbReference type="Proteomes" id="UP000240653">
    <property type="component" value="Unassembled WGS sequence"/>
</dbReference>
<keyword evidence="1" id="KW-0812">Transmembrane</keyword>
<name>A0A2P7RSE8_9HYPH</name>
<dbReference type="EMBL" id="PXYL01000031">
    <property type="protein sequence ID" value="PSJ53132.1"/>
    <property type="molecule type" value="Genomic_DNA"/>
</dbReference>
<dbReference type="RefSeq" id="WP_106727369.1">
    <property type="nucleotide sequence ID" value="NZ_PXYL01000031.1"/>
</dbReference>
<organism evidence="2 3">
    <name type="scientific">Pseudaminobacter soli</name>
    <name type="common">ex Li et al. 2025</name>
    <dbReference type="NCBI Taxonomy" id="1295366"/>
    <lineage>
        <taxon>Bacteria</taxon>
        <taxon>Pseudomonadati</taxon>
        <taxon>Pseudomonadota</taxon>
        <taxon>Alphaproteobacteria</taxon>
        <taxon>Hyphomicrobiales</taxon>
        <taxon>Phyllobacteriaceae</taxon>
        <taxon>Pseudaminobacter</taxon>
    </lineage>
</organism>
<feature type="transmembrane region" description="Helical" evidence="1">
    <location>
        <begin position="6"/>
        <end position="27"/>
    </location>
</feature>
<comment type="caution">
    <text evidence="2">The sequence shown here is derived from an EMBL/GenBank/DDBJ whole genome shotgun (WGS) entry which is preliminary data.</text>
</comment>
<gene>
    <name evidence="2" type="ORF">C7I85_28455</name>
</gene>
<keyword evidence="1" id="KW-0472">Membrane</keyword>
<keyword evidence="3" id="KW-1185">Reference proteome</keyword>
<feature type="transmembrane region" description="Helical" evidence="1">
    <location>
        <begin position="39"/>
        <end position="59"/>
    </location>
</feature>
<dbReference type="AlphaFoldDB" id="A0A2P7RSE8"/>
<evidence type="ECO:0000313" key="2">
    <source>
        <dbReference type="EMBL" id="PSJ53132.1"/>
    </source>
</evidence>
<protein>
    <submittedName>
        <fullName evidence="2">Uncharacterized protein</fullName>
    </submittedName>
</protein>
<accession>A0A2P7RSE8</accession>